<dbReference type="GO" id="GO:0003677">
    <property type="term" value="F:DNA binding"/>
    <property type="evidence" value="ECO:0007669"/>
    <property type="project" value="UniProtKB-KW"/>
</dbReference>
<dbReference type="RefSeq" id="WP_074748191.1">
    <property type="nucleotide sequence ID" value="NZ_FNYS01000030.1"/>
</dbReference>
<gene>
    <name evidence="3" type="ORF">SAMN04488018_13014</name>
</gene>
<feature type="domain" description="Schlafen AlbA-2" evidence="2">
    <location>
        <begin position="421"/>
        <end position="575"/>
    </location>
</feature>
<dbReference type="Proteomes" id="UP000183077">
    <property type="component" value="Unassembled WGS sequence"/>
</dbReference>
<dbReference type="Gene3D" id="3.30.950.30">
    <property type="entry name" value="Schlafen, AAA domain"/>
    <property type="match status" value="1"/>
</dbReference>
<evidence type="ECO:0000259" key="1">
    <source>
        <dbReference type="Pfam" id="PF03235"/>
    </source>
</evidence>
<dbReference type="InterPro" id="IPR038461">
    <property type="entry name" value="Schlafen_AlbA_2_dom_sf"/>
</dbReference>
<sequence length="589" mass="68290">MALITKLDIKPETVESVYTLYRKKMLLVNRKYQRKLVWTIEEKEKFIDSLYKSLPIPLILSAITKYKDNSVYEIIDGMQRLNSIISFIENEIYLDGKYFNLETFALTKKLKDERRLTQKTPVMTIDECLKVTTYQIPFSVTTYDSEKEIEEIFRRINSYGKTLASHELRQAGSLSSFNNIVRTLAENIRKDVSPSDKILLGNMRNISINNRGMKYGIDLRDIFWYKQNILTEINIRASRDEELIAHLILAILMDNEINISSTSLDRAYGLSDEDDNIDTDRLISKKGGEAFLISLFETIFSEINSVLNEGSDNFQKLLFKKDSKYLNYAYQVVFLAFYELLVKREMKINNYKNLNKKLSGIGDTLILPHIDNIRHRSSRQRCIDSIVGVIEKNFVKREEADPTLSNGIIKLESLLASAKAENTSYDFKQGIFQMDKQNKHIIPKIVETLGAFVNQGKNAVGYIVLGIADNENLANAHKRFYNSTFKKKENFYIVGIEDEVKAKSLTVDDYMLKIKDYIKSQDIQPEYYKTQILKNIDLFTYEDKSIIIIKIASKDDPFKLNNKFYHRQASSTEEVPSSSEKQLWSLFLN</sequence>
<dbReference type="AlphaFoldDB" id="A0A1H6YAC2"/>
<name>A0A1H6YAC2_9FLAO</name>
<accession>A0A1H6YAC2</accession>
<keyword evidence="3" id="KW-0238">DNA-binding</keyword>
<feature type="domain" description="GmrSD restriction endonucleases N-terminal" evidence="1">
    <location>
        <begin position="27"/>
        <end position="171"/>
    </location>
</feature>
<evidence type="ECO:0000313" key="3">
    <source>
        <dbReference type="EMBL" id="SEJ38201.1"/>
    </source>
</evidence>
<evidence type="ECO:0000259" key="2">
    <source>
        <dbReference type="Pfam" id="PF04326"/>
    </source>
</evidence>
<dbReference type="InterPro" id="IPR004919">
    <property type="entry name" value="GmrSD_N"/>
</dbReference>
<protein>
    <submittedName>
        <fullName evidence="3">Putative DNA-binding domain-containing protein</fullName>
    </submittedName>
</protein>
<reference evidence="3 4" key="1">
    <citation type="submission" date="2016-10" db="EMBL/GenBank/DDBJ databases">
        <authorList>
            <person name="de Groot N.N."/>
        </authorList>
    </citation>
    <scope>NUCLEOTIDE SEQUENCE [LARGE SCALE GENOMIC DNA]</scope>
    <source>
        <strain evidence="3 4">DSM 23048</strain>
    </source>
</reference>
<dbReference type="Pfam" id="PF03235">
    <property type="entry name" value="GmrSD_N"/>
    <property type="match status" value="1"/>
</dbReference>
<proteinExistence type="predicted"/>
<dbReference type="PANTHER" id="PTHR39639:SF1">
    <property type="entry name" value="DUF262 DOMAIN-CONTAINING PROTEIN"/>
    <property type="match status" value="1"/>
</dbReference>
<evidence type="ECO:0000313" key="4">
    <source>
        <dbReference type="Proteomes" id="UP000183077"/>
    </source>
</evidence>
<dbReference type="EMBL" id="FNYS01000030">
    <property type="protein sequence ID" value="SEJ38201.1"/>
    <property type="molecule type" value="Genomic_DNA"/>
</dbReference>
<dbReference type="Pfam" id="PF04326">
    <property type="entry name" value="SLFN_AlbA_2"/>
    <property type="match status" value="1"/>
</dbReference>
<dbReference type="InterPro" id="IPR007421">
    <property type="entry name" value="Schlafen_AlbA_2_dom"/>
</dbReference>
<dbReference type="PANTHER" id="PTHR39639">
    <property type="entry name" value="CHROMOSOME 16, WHOLE GENOME SHOTGUN SEQUENCE"/>
    <property type="match status" value="1"/>
</dbReference>
<dbReference type="GeneID" id="82258702"/>
<organism evidence="3 4">
    <name type="scientific">Myroides marinus</name>
    <dbReference type="NCBI Taxonomy" id="703342"/>
    <lineage>
        <taxon>Bacteria</taxon>
        <taxon>Pseudomonadati</taxon>
        <taxon>Bacteroidota</taxon>
        <taxon>Flavobacteriia</taxon>
        <taxon>Flavobacteriales</taxon>
        <taxon>Flavobacteriaceae</taxon>
        <taxon>Myroides</taxon>
    </lineage>
</organism>